<proteinExistence type="predicted"/>
<dbReference type="PANTHER" id="PTHR43464:SF19">
    <property type="entry name" value="UBIQUINONE BIOSYNTHESIS O-METHYLTRANSFERASE, MITOCHONDRIAL"/>
    <property type="match status" value="1"/>
</dbReference>
<evidence type="ECO:0000256" key="2">
    <source>
        <dbReference type="ARBA" id="ARBA00022679"/>
    </source>
</evidence>
<evidence type="ECO:0000313" key="6">
    <source>
        <dbReference type="Proteomes" id="UP000301751"/>
    </source>
</evidence>
<dbReference type="InterPro" id="IPR029063">
    <property type="entry name" value="SAM-dependent_MTases_sf"/>
</dbReference>
<evidence type="ECO:0000313" key="5">
    <source>
        <dbReference type="EMBL" id="GCL63485.1"/>
    </source>
</evidence>
<dbReference type="EMBL" id="BJCL01000006">
    <property type="protein sequence ID" value="GCL63485.1"/>
    <property type="molecule type" value="Genomic_DNA"/>
</dbReference>
<dbReference type="Proteomes" id="UP000301751">
    <property type="component" value="Unassembled WGS sequence"/>
</dbReference>
<dbReference type="PANTHER" id="PTHR43464">
    <property type="entry name" value="METHYLTRANSFERASE"/>
    <property type="match status" value="1"/>
</dbReference>
<evidence type="ECO:0000256" key="1">
    <source>
        <dbReference type="ARBA" id="ARBA00022603"/>
    </source>
</evidence>
<keyword evidence="2" id="KW-0808">Transferase</keyword>
<dbReference type="AlphaFoldDB" id="A0A480AUN7"/>
<evidence type="ECO:0000259" key="4">
    <source>
        <dbReference type="Pfam" id="PF08241"/>
    </source>
</evidence>
<gene>
    <name evidence="5" type="ORF">AQPW35_25660</name>
</gene>
<dbReference type="Pfam" id="PF08241">
    <property type="entry name" value="Methyltransf_11"/>
    <property type="match status" value="1"/>
</dbReference>
<sequence>MKWHDARGRRLIETHHGATPAYWDRKWSSAPVAVYDAAAVRPYIATTRRWLPPQSRLLEGGCGNGGKMAALLDAGYQVTGIDYAEATVARLQSARPGWDVRVGDVFRLDQPDASYDGYWSFGVIEHFWDGYQGLLAEAGRVLRPGGMLFLTFPALSPLRRTKAALRLYRPWPVADGTGAAATAAPADFYQFMLDPQTVCAQLRTAGFVPETPTLIQASHGLKNETPRLWRALRLAGRVLSVDARTRLEAGLEQRLAAQLGHLCLLAARKA</sequence>
<dbReference type="Gene3D" id="3.40.50.150">
    <property type="entry name" value="Vaccinia Virus protein VP39"/>
    <property type="match status" value="1"/>
</dbReference>
<comment type="caution">
    <text evidence="5">The sequence shown here is derived from an EMBL/GenBank/DDBJ whole genome shotgun (WGS) entry which is preliminary data.</text>
</comment>
<keyword evidence="3" id="KW-0949">S-adenosyl-L-methionine</keyword>
<dbReference type="GO" id="GO:0008757">
    <property type="term" value="F:S-adenosylmethionine-dependent methyltransferase activity"/>
    <property type="evidence" value="ECO:0007669"/>
    <property type="project" value="InterPro"/>
</dbReference>
<feature type="domain" description="Methyltransferase type 11" evidence="4">
    <location>
        <begin position="58"/>
        <end position="150"/>
    </location>
</feature>
<organism evidence="5 6">
    <name type="scientific">Pseudaquabacterium pictum</name>
    <dbReference type="NCBI Taxonomy" id="2315236"/>
    <lineage>
        <taxon>Bacteria</taxon>
        <taxon>Pseudomonadati</taxon>
        <taxon>Pseudomonadota</taxon>
        <taxon>Betaproteobacteria</taxon>
        <taxon>Burkholderiales</taxon>
        <taxon>Sphaerotilaceae</taxon>
        <taxon>Pseudaquabacterium</taxon>
    </lineage>
</organism>
<evidence type="ECO:0000256" key="3">
    <source>
        <dbReference type="ARBA" id="ARBA00022691"/>
    </source>
</evidence>
<keyword evidence="6" id="KW-1185">Reference proteome</keyword>
<dbReference type="InterPro" id="IPR013216">
    <property type="entry name" value="Methyltransf_11"/>
</dbReference>
<protein>
    <recommendedName>
        <fullName evidence="4">Methyltransferase type 11 domain-containing protein</fullName>
    </recommendedName>
</protein>
<dbReference type="RefSeq" id="WP_162520789.1">
    <property type="nucleotide sequence ID" value="NZ_BJCL01000006.1"/>
</dbReference>
<name>A0A480AUN7_9BURK</name>
<dbReference type="SUPFAM" id="SSF53335">
    <property type="entry name" value="S-adenosyl-L-methionine-dependent methyltransferases"/>
    <property type="match status" value="1"/>
</dbReference>
<accession>A0A480AUN7</accession>
<reference evidence="6" key="1">
    <citation type="submission" date="2019-03" db="EMBL/GenBank/DDBJ databases">
        <title>Aquabacterium pictum sp.nov., the first bacteriochlorophyll a-containing freshwater bacterium in the genus Aquabacterium of the class Betaproteobacteria.</title>
        <authorList>
            <person name="Hirose S."/>
            <person name="Tank M."/>
            <person name="Hara E."/>
            <person name="Tamaki H."/>
            <person name="Takaichi S."/>
            <person name="Haruta S."/>
            <person name="Hanada S."/>
        </authorList>
    </citation>
    <scope>NUCLEOTIDE SEQUENCE [LARGE SCALE GENOMIC DNA]</scope>
    <source>
        <strain evidence="6">W35</strain>
    </source>
</reference>
<keyword evidence="1" id="KW-0489">Methyltransferase</keyword>
<dbReference type="GO" id="GO:0032259">
    <property type="term" value="P:methylation"/>
    <property type="evidence" value="ECO:0007669"/>
    <property type="project" value="UniProtKB-KW"/>
</dbReference>
<dbReference type="CDD" id="cd02440">
    <property type="entry name" value="AdoMet_MTases"/>
    <property type="match status" value="1"/>
</dbReference>